<organism evidence="8 9">
    <name type="scientific">Paenibacillus arenilitoris</name>
    <dbReference type="NCBI Taxonomy" id="2772299"/>
    <lineage>
        <taxon>Bacteria</taxon>
        <taxon>Bacillati</taxon>
        <taxon>Bacillota</taxon>
        <taxon>Bacilli</taxon>
        <taxon>Bacillales</taxon>
        <taxon>Paenibacillaceae</taxon>
        <taxon>Paenibacillus</taxon>
    </lineage>
</organism>
<keyword evidence="3" id="KW-0210">Decarboxylase</keyword>
<evidence type="ECO:0000256" key="5">
    <source>
        <dbReference type="ARBA" id="ARBA00023239"/>
    </source>
</evidence>
<evidence type="ECO:0000256" key="4">
    <source>
        <dbReference type="ARBA" id="ARBA00022898"/>
    </source>
</evidence>
<dbReference type="AlphaFoldDB" id="A0A927CWL6"/>
<dbReference type="PANTHER" id="PTHR43277">
    <property type="entry name" value="ARGININE DECARBOXYLASE"/>
    <property type="match status" value="1"/>
</dbReference>
<dbReference type="Pfam" id="PF01276">
    <property type="entry name" value="OKR_DC_1"/>
    <property type="match status" value="1"/>
</dbReference>
<gene>
    <name evidence="8" type="ORF">IDH41_30305</name>
</gene>
<keyword evidence="9" id="KW-1185">Reference proteome</keyword>
<feature type="domain" description="Orn/Lys/Arg decarboxylase C-terminal" evidence="7">
    <location>
        <begin position="431"/>
        <end position="483"/>
    </location>
</feature>
<sequence>MKLFYAPLLEALISHAESEPAGFHVPGHRYGEALKQKLILNDAGHHPAEWFSAVMRLDVTELSTTDDLHHPEASILEAQRLAARTFGADESFFLVGGSTAGNLALLLALCEQPGDLVIVQRNVHKSIINGLKLAGASAVFLSPQIDPCTGLATIPSLQDVEEALRRYPEAKGVVLSNPNYYGMGIHLQAYAELIHRFQKPLVVDEAHGAHYGFHPELPPSALSEGADAVVQSAHKTLPALTMGAMLHVRGDRIRRDKLRQSLAMIQSSSPSFPILASLDISRAMIDALGGQLFEQGLGAAAMFRAWLRHSEFPIREAERTAVKEEAAARYADPLRLVLYDSSERISGYELQLRLERYGCYAEMADPRYVVLVFGVQTSQEDIRKLQHGVEAISIAMKEQETNPPAGSAAVLDASGVTYQPQSMSEPVSFTRDRYAQADSKRMKLEHAVDCLSAEMVTPYPPGIVILYPGERITAAIAGQITRLASMGAKFQGASDPSMATIEVYKGQ</sequence>
<dbReference type="InterPro" id="IPR000310">
    <property type="entry name" value="Orn/Lys/Arg_deCO2ase_major_dom"/>
</dbReference>
<name>A0A927CWL6_9BACL</name>
<dbReference type="GO" id="GO:0016831">
    <property type="term" value="F:carboxy-lyase activity"/>
    <property type="evidence" value="ECO:0007669"/>
    <property type="project" value="UniProtKB-KW"/>
</dbReference>
<comment type="cofactor">
    <cofactor evidence="1">
        <name>pyridoxal 5'-phosphate</name>
        <dbReference type="ChEBI" id="CHEBI:597326"/>
    </cofactor>
</comment>
<dbReference type="Gene3D" id="3.40.640.10">
    <property type="entry name" value="Type I PLP-dependent aspartate aminotransferase-like (Major domain)"/>
    <property type="match status" value="1"/>
</dbReference>
<keyword evidence="8" id="KW-0032">Aminotransferase</keyword>
<feature type="domain" description="Orn/Lys/Arg decarboxylases family 1 pyridoxal-P attachment site" evidence="6">
    <location>
        <begin position="7"/>
        <end position="322"/>
    </location>
</feature>
<evidence type="ECO:0000256" key="2">
    <source>
        <dbReference type="ARBA" id="ARBA00010671"/>
    </source>
</evidence>
<dbReference type="Gene3D" id="3.90.105.10">
    <property type="entry name" value="Molybdopterin biosynthesis moea protein, domain 2"/>
    <property type="match status" value="1"/>
</dbReference>
<accession>A0A927CWL6</accession>
<dbReference type="SUPFAM" id="SSF55904">
    <property type="entry name" value="Ornithine decarboxylase C-terminal domain"/>
    <property type="match status" value="1"/>
</dbReference>
<evidence type="ECO:0000313" key="8">
    <source>
        <dbReference type="EMBL" id="MBD2872860.1"/>
    </source>
</evidence>
<dbReference type="SUPFAM" id="SSF53383">
    <property type="entry name" value="PLP-dependent transferases"/>
    <property type="match status" value="1"/>
</dbReference>
<dbReference type="RefSeq" id="WP_190867938.1">
    <property type="nucleotide sequence ID" value="NZ_JACXIY010000063.1"/>
</dbReference>
<keyword evidence="8" id="KW-0808">Transferase</keyword>
<dbReference type="InterPro" id="IPR015421">
    <property type="entry name" value="PyrdxlP-dep_Trfase_major"/>
</dbReference>
<protein>
    <submittedName>
        <fullName evidence="8">Aminotransferase class I/II-fold pyridoxal phosphate-dependent enzyme</fullName>
    </submittedName>
</protein>
<keyword evidence="4" id="KW-0663">Pyridoxal phosphate</keyword>
<reference evidence="8" key="1">
    <citation type="submission" date="2020-09" db="EMBL/GenBank/DDBJ databases">
        <title>A novel bacterium of genus Paenibacillus, isolated from South China Sea.</title>
        <authorList>
            <person name="Huang H."/>
            <person name="Mo K."/>
            <person name="Hu Y."/>
        </authorList>
    </citation>
    <scope>NUCLEOTIDE SEQUENCE</scope>
    <source>
        <strain evidence="8">IB182493</strain>
    </source>
</reference>
<evidence type="ECO:0000259" key="6">
    <source>
        <dbReference type="Pfam" id="PF01276"/>
    </source>
</evidence>
<dbReference type="EMBL" id="JACXIY010000063">
    <property type="protein sequence ID" value="MBD2872860.1"/>
    <property type="molecule type" value="Genomic_DNA"/>
</dbReference>
<dbReference type="PANTHER" id="PTHR43277:SF3">
    <property type="entry name" value="DECARBOXYLASE, PUTATIVE-RELATED"/>
    <property type="match status" value="1"/>
</dbReference>
<dbReference type="InterPro" id="IPR008286">
    <property type="entry name" value="Prn/Lys/Arg_de-COase_C"/>
</dbReference>
<keyword evidence="5" id="KW-0456">Lyase</keyword>
<comment type="similarity">
    <text evidence="2">Belongs to the Orn/Lys/Arg decarboxylase class-I family.</text>
</comment>
<dbReference type="GO" id="GO:0008483">
    <property type="term" value="F:transaminase activity"/>
    <property type="evidence" value="ECO:0007669"/>
    <property type="project" value="UniProtKB-KW"/>
</dbReference>
<dbReference type="Pfam" id="PF03711">
    <property type="entry name" value="OKR_DC_1_C"/>
    <property type="match status" value="1"/>
</dbReference>
<dbReference type="Proteomes" id="UP000632125">
    <property type="component" value="Unassembled WGS sequence"/>
</dbReference>
<dbReference type="InterPro" id="IPR036633">
    <property type="entry name" value="Prn/Lys/Arg_de-COase_C_sf"/>
</dbReference>
<dbReference type="InterPro" id="IPR015424">
    <property type="entry name" value="PyrdxlP-dep_Trfase"/>
</dbReference>
<evidence type="ECO:0000256" key="1">
    <source>
        <dbReference type="ARBA" id="ARBA00001933"/>
    </source>
</evidence>
<evidence type="ECO:0000259" key="7">
    <source>
        <dbReference type="Pfam" id="PF03711"/>
    </source>
</evidence>
<dbReference type="InterPro" id="IPR052357">
    <property type="entry name" value="Orn_Lys_Arg_decarboxylase-I"/>
</dbReference>
<evidence type="ECO:0000313" key="9">
    <source>
        <dbReference type="Proteomes" id="UP000632125"/>
    </source>
</evidence>
<comment type="caution">
    <text evidence="8">The sequence shown here is derived from an EMBL/GenBank/DDBJ whole genome shotgun (WGS) entry which is preliminary data.</text>
</comment>
<proteinExistence type="inferred from homology"/>
<evidence type="ECO:0000256" key="3">
    <source>
        <dbReference type="ARBA" id="ARBA00022793"/>
    </source>
</evidence>